<dbReference type="Pfam" id="PF25954">
    <property type="entry name" value="Beta-barrel_RND_2"/>
    <property type="match status" value="1"/>
</dbReference>
<feature type="chain" id="PRO_5045341469" evidence="3">
    <location>
        <begin position="27"/>
        <end position="375"/>
    </location>
</feature>
<dbReference type="PANTHER" id="PTHR30097:SF16">
    <property type="entry name" value="CATION EFFLUX SYSTEM (CZCB-LIKE)"/>
    <property type="match status" value="1"/>
</dbReference>
<accession>A0ABW8K263</accession>
<dbReference type="PANTHER" id="PTHR30097">
    <property type="entry name" value="CATION EFFLUX SYSTEM PROTEIN CUSB"/>
    <property type="match status" value="1"/>
</dbReference>
<evidence type="ECO:0000256" key="2">
    <source>
        <dbReference type="ARBA" id="ARBA00022448"/>
    </source>
</evidence>
<evidence type="ECO:0000313" key="7">
    <source>
        <dbReference type="EMBL" id="MFK2915873.1"/>
    </source>
</evidence>
<dbReference type="InterPro" id="IPR058792">
    <property type="entry name" value="Beta-barrel_RND_2"/>
</dbReference>
<gene>
    <name evidence="7" type="ORF">ISS97_01245</name>
</gene>
<keyword evidence="2" id="KW-0813">Transport</keyword>
<feature type="domain" description="CusB-like beta-barrel" evidence="4">
    <location>
        <begin position="232"/>
        <end position="306"/>
    </location>
</feature>
<dbReference type="NCBIfam" id="TIGR01730">
    <property type="entry name" value="RND_mfp"/>
    <property type="match status" value="1"/>
</dbReference>
<keyword evidence="3" id="KW-0732">Signal</keyword>
<evidence type="ECO:0000259" key="4">
    <source>
        <dbReference type="Pfam" id="PF25954"/>
    </source>
</evidence>
<dbReference type="Gene3D" id="2.40.420.20">
    <property type="match status" value="1"/>
</dbReference>
<dbReference type="InterPro" id="IPR051909">
    <property type="entry name" value="MFP_Cation_Efflux"/>
</dbReference>
<dbReference type="Gene3D" id="1.10.287.470">
    <property type="entry name" value="Helix hairpin bin"/>
    <property type="match status" value="1"/>
</dbReference>
<dbReference type="RefSeq" id="WP_379987462.1">
    <property type="nucleotide sequence ID" value="NZ_JADIKD010000005.1"/>
</dbReference>
<feature type="domain" description="CzcB-like barrel-sandwich hybrid" evidence="5">
    <location>
        <begin position="84"/>
        <end position="216"/>
    </location>
</feature>
<protein>
    <submittedName>
        <fullName evidence="7">Efflux RND transporter periplasmic adaptor subunit</fullName>
    </submittedName>
</protein>
<dbReference type="PROSITE" id="PS51257">
    <property type="entry name" value="PROKAR_LIPOPROTEIN"/>
    <property type="match status" value="1"/>
</dbReference>
<evidence type="ECO:0000259" key="5">
    <source>
        <dbReference type="Pfam" id="PF25973"/>
    </source>
</evidence>
<dbReference type="Pfam" id="PF25975">
    <property type="entry name" value="CzcB_C"/>
    <property type="match status" value="1"/>
</dbReference>
<reference evidence="7 8" key="1">
    <citation type="submission" date="2020-10" db="EMBL/GenBank/DDBJ databases">
        <title>Phylogeny of dyella-like bacteria.</title>
        <authorList>
            <person name="Fu J."/>
        </authorList>
    </citation>
    <scope>NUCLEOTIDE SEQUENCE [LARGE SCALE GENOMIC DNA]</scope>
    <source>
        <strain evidence="7 8">BB4</strain>
    </source>
</reference>
<dbReference type="InterPro" id="IPR058647">
    <property type="entry name" value="BSH_CzcB-like"/>
</dbReference>
<evidence type="ECO:0000256" key="3">
    <source>
        <dbReference type="SAM" id="SignalP"/>
    </source>
</evidence>
<dbReference type="Gene3D" id="2.40.50.100">
    <property type="match status" value="1"/>
</dbReference>
<dbReference type="EMBL" id="JADIKD010000005">
    <property type="protein sequence ID" value="MFK2915873.1"/>
    <property type="molecule type" value="Genomic_DNA"/>
</dbReference>
<sequence>MLFRSKKIVSHLIFAAVLPVLLSACAHGDGRQEAATAVVDDHGVLRVPEKSPLRARLKVQPVAQRDLAHPLSAPAMVEADPAHTINILPPVTGRVAELNVGLGDRVTRGQALAVIASGDYAQAMSDRQKASDALALAKKTLDRAQGVQQVGGAAQKDLEAAHSAFVQAQAEYDRADTRLTSLGALAPGKGGAHRMAVVAPTDGSITALSAAVGAFANDPNAPLMTITNLDHIWVTANVAENEARQIAAGQQADVVLPAWPGRSFHGTVQSVSDVLDADSRRVKARIVVPNADSALKTNMFATATFQVPQPKALLVPQSALLMNNDSVTVFVEVSPWAFQRRTVELGQDEGGETRITKGLQPGDRVVVAGGVLIND</sequence>
<dbReference type="Gene3D" id="2.40.30.170">
    <property type="match status" value="1"/>
</dbReference>
<evidence type="ECO:0000313" key="8">
    <source>
        <dbReference type="Proteomes" id="UP001620408"/>
    </source>
</evidence>
<dbReference type="InterPro" id="IPR058649">
    <property type="entry name" value="CzcB_C"/>
</dbReference>
<comment type="similarity">
    <text evidence="1">Belongs to the membrane fusion protein (MFP) (TC 8.A.1) family.</text>
</comment>
<comment type="caution">
    <text evidence="7">The sequence shown here is derived from an EMBL/GenBank/DDBJ whole genome shotgun (WGS) entry which is preliminary data.</text>
</comment>
<feature type="domain" description="CzcB-like C-terminal circularly permuted SH3-like" evidence="6">
    <location>
        <begin position="314"/>
        <end position="369"/>
    </location>
</feature>
<dbReference type="Proteomes" id="UP001620408">
    <property type="component" value="Unassembled WGS sequence"/>
</dbReference>
<dbReference type="SUPFAM" id="SSF111369">
    <property type="entry name" value="HlyD-like secretion proteins"/>
    <property type="match status" value="1"/>
</dbReference>
<feature type="signal peptide" evidence="3">
    <location>
        <begin position="1"/>
        <end position="26"/>
    </location>
</feature>
<dbReference type="InterPro" id="IPR006143">
    <property type="entry name" value="RND_pump_MFP"/>
</dbReference>
<dbReference type="Pfam" id="PF25973">
    <property type="entry name" value="BSH_CzcB"/>
    <property type="match status" value="1"/>
</dbReference>
<evidence type="ECO:0000256" key="1">
    <source>
        <dbReference type="ARBA" id="ARBA00009477"/>
    </source>
</evidence>
<evidence type="ECO:0000259" key="6">
    <source>
        <dbReference type="Pfam" id="PF25975"/>
    </source>
</evidence>
<name>A0ABW8K263_9GAMM</name>
<keyword evidence="8" id="KW-1185">Reference proteome</keyword>
<proteinExistence type="inferred from homology"/>
<organism evidence="7 8">
    <name type="scientific">Dyella koreensis</name>
    <dbReference type="NCBI Taxonomy" id="311235"/>
    <lineage>
        <taxon>Bacteria</taxon>
        <taxon>Pseudomonadati</taxon>
        <taxon>Pseudomonadota</taxon>
        <taxon>Gammaproteobacteria</taxon>
        <taxon>Lysobacterales</taxon>
        <taxon>Rhodanobacteraceae</taxon>
        <taxon>Dyella</taxon>
    </lineage>
</organism>